<sequence>MQIKDLTWSKGEEEEEEEEEDEDIAGDDEEENDASASSTEKSAEETQKFTRNHVTCDLPPKPEELKEESVPDGEQRAAEISEQPDATAGQKTDGDAKPANGTTGGDAKTQSGANKKLSLFRRLSSSRSKQADDGGPTPAEAPVQGEPPAPACGPHQGGAVQPPGASRGPRSGACTVL</sequence>
<reference evidence="3" key="1">
    <citation type="submission" date="2025-08" db="UniProtKB">
        <authorList>
            <consortium name="RefSeq"/>
        </authorList>
    </citation>
    <scope>IDENTIFICATION</scope>
</reference>
<feature type="compositionally biased region" description="Low complexity" evidence="1">
    <location>
        <begin position="115"/>
        <end position="128"/>
    </location>
</feature>
<proteinExistence type="predicted"/>
<keyword evidence="2" id="KW-1185">Reference proteome</keyword>
<organism evidence="2 3">
    <name type="scientific">Stegastes partitus</name>
    <name type="common">bicolor damselfish</name>
    <dbReference type="NCBI Taxonomy" id="144197"/>
    <lineage>
        <taxon>Eukaryota</taxon>
        <taxon>Metazoa</taxon>
        <taxon>Chordata</taxon>
        <taxon>Craniata</taxon>
        <taxon>Vertebrata</taxon>
        <taxon>Euteleostomi</taxon>
        <taxon>Actinopterygii</taxon>
        <taxon>Neopterygii</taxon>
        <taxon>Teleostei</taxon>
        <taxon>Neoteleostei</taxon>
        <taxon>Acanthomorphata</taxon>
        <taxon>Ovalentaria</taxon>
        <taxon>Pomacentridae</taxon>
        <taxon>Stegastes</taxon>
    </lineage>
</organism>
<dbReference type="Proteomes" id="UP000694891">
    <property type="component" value="Unplaced"/>
</dbReference>
<dbReference type="RefSeq" id="XP_008284122.1">
    <property type="nucleotide sequence ID" value="XM_008285900.1"/>
</dbReference>
<name>A0A9Y4K727_9TELE</name>
<dbReference type="GeneID" id="103360216"/>
<feature type="compositionally biased region" description="Acidic residues" evidence="1">
    <location>
        <begin position="12"/>
        <end position="33"/>
    </location>
</feature>
<feature type="region of interest" description="Disordered" evidence="1">
    <location>
        <begin position="1"/>
        <end position="177"/>
    </location>
</feature>
<accession>A0A9Y4K727</accession>
<evidence type="ECO:0000313" key="2">
    <source>
        <dbReference type="Proteomes" id="UP000694891"/>
    </source>
</evidence>
<feature type="compositionally biased region" description="Basic and acidic residues" evidence="1">
    <location>
        <begin position="60"/>
        <end position="79"/>
    </location>
</feature>
<gene>
    <name evidence="3" type="primary">LOC103360216</name>
</gene>
<dbReference type="AlphaFoldDB" id="A0A9Y4K727"/>
<protein>
    <submittedName>
        <fullName evidence="3">Uncharacterized protein DDB_G0286299-like</fullName>
    </submittedName>
</protein>
<evidence type="ECO:0000313" key="3">
    <source>
        <dbReference type="RefSeq" id="XP_008284122.1"/>
    </source>
</evidence>
<evidence type="ECO:0000256" key="1">
    <source>
        <dbReference type="SAM" id="MobiDB-lite"/>
    </source>
</evidence>